<dbReference type="AlphaFoldDB" id="A0AAD6UUE4"/>
<protein>
    <submittedName>
        <fullName evidence="1">Uncharacterized protein</fullName>
    </submittedName>
</protein>
<comment type="caution">
    <text evidence="1">The sequence shown here is derived from an EMBL/GenBank/DDBJ whole genome shotgun (WGS) entry which is preliminary data.</text>
</comment>
<dbReference type="EMBL" id="JARJCW010000121">
    <property type="protein sequence ID" value="KAJ7192347.1"/>
    <property type="molecule type" value="Genomic_DNA"/>
</dbReference>
<name>A0AAD6UUE4_9AGAR</name>
<evidence type="ECO:0000313" key="1">
    <source>
        <dbReference type="EMBL" id="KAJ7192347.1"/>
    </source>
</evidence>
<accession>A0AAD6UUE4</accession>
<organism evidence="1 2">
    <name type="scientific">Mycena pura</name>
    <dbReference type="NCBI Taxonomy" id="153505"/>
    <lineage>
        <taxon>Eukaryota</taxon>
        <taxon>Fungi</taxon>
        <taxon>Dikarya</taxon>
        <taxon>Basidiomycota</taxon>
        <taxon>Agaricomycotina</taxon>
        <taxon>Agaricomycetes</taxon>
        <taxon>Agaricomycetidae</taxon>
        <taxon>Agaricales</taxon>
        <taxon>Marasmiineae</taxon>
        <taxon>Mycenaceae</taxon>
        <taxon>Mycena</taxon>
    </lineage>
</organism>
<sequence>MGTDWKVTYFKVETSTFSANTDSLYANGRMQIPVIVSIKAIDTAARKPYTLTDSDLNKIKLVYYYDTSGTLSNGWSYTDQKDDMFAHTVTGQSGSSAATADAGPQAKTYWVNTTQVENQKVAASIKQSDGTTVTTHSSKFDSHVTLTVTGLIPIAYTTDNVQISRKDTANGTYRKRTGIGPPGWNQWQEGTMNWNQHNYYVSSNGFKFVKADIHDDDSTGYADGHPGDARLKNSFAYHATDSSLKMCFIWEFGAEDTKTAGVYKEDGDKRAYAYLDIKVNKKINALCLTHLAFDTAFKIGGDWSDSKCGFTIYDVYGNSGKFYVACSSDHDGIDITDAN</sequence>
<evidence type="ECO:0000313" key="2">
    <source>
        <dbReference type="Proteomes" id="UP001219525"/>
    </source>
</evidence>
<reference evidence="1" key="1">
    <citation type="submission" date="2023-03" db="EMBL/GenBank/DDBJ databases">
        <title>Massive genome expansion in bonnet fungi (Mycena s.s.) driven by repeated elements and novel gene families across ecological guilds.</title>
        <authorList>
            <consortium name="Lawrence Berkeley National Laboratory"/>
            <person name="Harder C.B."/>
            <person name="Miyauchi S."/>
            <person name="Viragh M."/>
            <person name="Kuo A."/>
            <person name="Thoen E."/>
            <person name="Andreopoulos B."/>
            <person name="Lu D."/>
            <person name="Skrede I."/>
            <person name="Drula E."/>
            <person name="Henrissat B."/>
            <person name="Morin E."/>
            <person name="Kohler A."/>
            <person name="Barry K."/>
            <person name="LaButti K."/>
            <person name="Morin E."/>
            <person name="Salamov A."/>
            <person name="Lipzen A."/>
            <person name="Mereny Z."/>
            <person name="Hegedus B."/>
            <person name="Baldrian P."/>
            <person name="Stursova M."/>
            <person name="Weitz H."/>
            <person name="Taylor A."/>
            <person name="Grigoriev I.V."/>
            <person name="Nagy L.G."/>
            <person name="Martin F."/>
            <person name="Kauserud H."/>
        </authorList>
    </citation>
    <scope>NUCLEOTIDE SEQUENCE</scope>
    <source>
        <strain evidence="1">9144</strain>
    </source>
</reference>
<gene>
    <name evidence="1" type="ORF">GGX14DRAFT_380229</name>
</gene>
<dbReference type="Proteomes" id="UP001219525">
    <property type="component" value="Unassembled WGS sequence"/>
</dbReference>
<keyword evidence="2" id="KW-1185">Reference proteome</keyword>
<proteinExistence type="predicted"/>